<dbReference type="Proteomes" id="UP000256373">
    <property type="component" value="Unassembled WGS sequence"/>
</dbReference>
<name>A0A3D8YIJ0_9BACT</name>
<keyword evidence="2" id="KW-1185">Reference proteome</keyword>
<organism evidence="1 2">
    <name type="scientific">Dyadobacter luteus</name>
    <dbReference type="NCBI Taxonomy" id="2259619"/>
    <lineage>
        <taxon>Bacteria</taxon>
        <taxon>Pseudomonadati</taxon>
        <taxon>Bacteroidota</taxon>
        <taxon>Cytophagia</taxon>
        <taxon>Cytophagales</taxon>
        <taxon>Spirosomataceae</taxon>
        <taxon>Dyadobacter</taxon>
    </lineage>
</organism>
<dbReference type="EMBL" id="QNUL01000002">
    <property type="protein sequence ID" value="REA63430.1"/>
    <property type="molecule type" value="Genomic_DNA"/>
</dbReference>
<proteinExistence type="predicted"/>
<dbReference type="AlphaFoldDB" id="A0A3D8YIJ0"/>
<accession>A0A3D8YIJ0</accession>
<gene>
    <name evidence="1" type="ORF">DSL64_02995</name>
</gene>
<evidence type="ECO:0000313" key="1">
    <source>
        <dbReference type="EMBL" id="REA63430.1"/>
    </source>
</evidence>
<protein>
    <submittedName>
        <fullName evidence="1">Uncharacterized protein</fullName>
    </submittedName>
</protein>
<comment type="caution">
    <text evidence="1">The sequence shown here is derived from an EMBL/GenBank/DDBJ whole genome shotgun (WGS) entry which is preliminary data.</text>
</comment>
<sequence length="84" mass="9152">MLSARTTHPINNLKPVTLPIKANYNISFNKTLVILKASDISPPFLLFLFFGRAKKRNAGKPARRASLAGLPAPAFQISQATFNG</sequence>
<evidence type="ECO:0000313" key="2">
    <source>
        <dbReference type="Proteomes" id="UP000256373"/>
    </source>
</evidence>
<reference evidence="1 2" key="1">
    <citation type="submission" date="2018-07" db="EMBL/GenBank/DDBJ databases">
        <title>Dyadobacter roseus sp. nov., isolated from rose rhizosphere soil.</title>
        <authorList>
            <person name="Chen L."/>
        </authorList>
    </citation>
    <scope>NUCLEOTIDE SEQUENCE [LARGE SCALE GENOMIC DNA]</scope>
    <source>
        <strain evidence="1 2">RS19</strain>
    </source>
</reference>